<proteinExistence type="predicted"/>
<name>A0A2R6PZP9_9APHY</name>
<evidence type="ECO:0000256" key="1">
    <source>
        <dbReference type="SAM" id="MobiDB-lite"/>
    </source>
</evidence>
<accession>A0A2R6PZP9</accession>
<sequence length="167" mass="18498">MLLEHSTPSFAGPKLQANKPLHAQLDKLLALKQDAVNTGVTISDQFEAFALLWVAPPEYSNAITLVLQSKDIANITSKQIIDTLLQEESLRATSAVAGCVSNTTNKPKKRGLCGKKGHLQENCWDDPKNAHKRKGKGKPSNDDTLRPRYYPNTQHNPSRLCCSHRSR</sequence>
<evidence type="ECO:0000313" key="2">
    <source>
        <dbReference type="EMBL" id="PSR99178.1"/>
    </source>
</evidence>
<dbReference type="Proteomes" id="UP000186601">
    <property type="component" value="Unassembled WGS sequence"/>
</dbReference>
<evidence type="ECO:0000313" key="3">
    <source>
        <dbReference type="Proteomes" id="UP000186601"/>
    </source>
</evidence>
<organism evidence="2 3">
    <name type="scientific">Hermanssonia centrifuga</name>
    <dbReference type="NCBI Taxonomy" id="98765"/>
    <lineage>
        <taxon>Eukaryota</taxon>
        <taxon>Fungi</taxon>
        <taxon>Dikarya</taxon>
        <taxon>Basidiomycota</taxon>
        <taxon>Agaricomycotina</taxon>
        <taxon>Agaricomycetes</taxon>
        <taxon>Polyporales</taxon>
        <taxon>Meruliaceae</taxon>
        <taxon>Hermanssonia</taxon>
    </lineage>
</organism>
<dbReference type="EMBL" id="MLYV02000424">
    <property type="protein sequence ID" value="PSR99178.1"/>
    <property type="molecule type" value="Genomic_DNA"/>
</dbReference>
<gene>
    <name evidence="2" type="ORF">PHLCEN_2v4192</name>
</gene>
<dbReference type="AlphaFoldDB" id="A0A2R6PZP9"/>
<protein>
    <submittedName>
        <fullName evidence="2">Uncharacterized protein</fullName>
    </submittedName>
</protein>
<comment type="caution">
    <text evidence="2">The sequence shown here is derived from an EMBL/GenBank/DDBJ whole genome shotgun (WGS) entry which is preliminary data.</text>
</comment>
<reference evidence="2 3" key="1">
    <citation type="submission" date="2018-02" db="EMBL/GenBank/DDBJ databases">
        <title>Genome sequence of the basidiomycete white-rot fungus Phlebia centrifuga.</title>
        <authorList>
            <person name="Granchi Z."/>
            <person name="Peng M."/>
            <person name="de Vries R.P."/>
            <person name="Hilden K."/>
            <person name="Makela M.R."/>
            <person name="Grigoriev I."/>
            <person name="Riley R."/>
        </authorList>
    </citation>
    <scope>NUCLEOTIDE SEQUENCE [LARGE SCALE GENOMIC DNA]</scope>
    <source>
        <strain evidence="2 3">FBCC195</strain>
    </source>
</reference>
<feature type="region of interest" description="Disordered" evidence="1">
    <location>
        <begin position="124"/>
        <end position="167"/>
    </location>
</feature>
<keyword evidence="3" id="KW-1185">Reference proteome</keyword>